<accession>A0AAV3F0D3</accession>
<dbReference type="PANTHER" id="PTHR30069:SF29">
    <property type="entry name" value="HEMOGLOBIN AND HEMOGLOBIN-HAPTOGLOBIN-BINDING PROTEIN 1-RELATED"/>
    <property type="match status" value="1"/>
</dbReference>
<dbReference type="InterPro" id="IPR012910">
    <property type="entry name" value="Plug_dom"/>
</dbReference>
<comment type="similarity">
    <text evidence="8">Belongs to the TonB-dependent receptor family.</text>
</comment>
<evidence type="ECO:0000256" key="4">
    <source>
        <dbReference type="ARBA" id="ARBA00022692"/>
    </source>
</evidence>
<feature type="domain" description="TonB-dependent receptor plug" evidence="9">
    <location>
        <begin position="114"/>
        <end position="220"/>
    </location>
</feature>
<evidence type="ECO:0000256" key="2">
    <source>
        <dbReference type="ARBA" id="ARBA00022448"/>
    </source>
</evidence>
<evidence type="ECO:0000256" key="6">
    <source>
        <dbReference type="ARBA" id="ARBA00023136"/>
    </source>
</evidence>
<dbReference type="NCBIfam" id="TIGR04056">
    <property type="entry name" value="OMP_RagA_SusC"/>
    <property type="match status" value="1"/>
</dbReference>
<evidence type="ECO:0000313" key="11">
    <source>
        <dbReference type="Proteomes" id="UP000004834"/>
    </source>
</evidence>
<evidence type="ECO:0000256" key="8">
    <source>
        <dbReference type="PROSITE-ProRule" id="PRU01360"/>
    </source>
</evidence>
<keyword evidence="6 8" id="KW-0472">Membrane</keyword>
<gene>
    <name evidence="10" type="ORF">HMPREF9715_02852</name>
</gene>
<protein>
    <submittedName>
        <fullName evidence="10">SusC/RagA family TonB-linked outer membrane protein</fullName>
    </submittedName>
</protein>
<dbReference type="GO" id="GO:0015344">
    <property type="term" value="F:siderophore uptake transmembrane transporter activity"/>
    <property type="evidence" value="ECO:0007669"/>
    <property type="project" value="TreeGrafter"/>
</dbReference>
<reference evidence="10 11" key="1">
    <citation type="submission" date="2011-11" db="EMBL/GenBank/DDBJ databases">
        <title>The Genome Sequence of Myroides odoratimimus CIP 101113.</title>
        <authorList>
            <person name="Earl A."/>
            <person name="Ward D."/>
            <person name="Feldgarden M."/>
            <person name="Gevers D."/>
            <person name="Huys G."/>
            <person name="Young S.K."/>
            <person name="Zeng Q."/>
            <person name="Gargeya S."/>
            <person name="Fitzgerald M."/>
            <person name="Haas B."/>
            <person name="Abouelleil A."/>
            <person name="Alvarado L."/>
            <person name="Arachchi H.M."/>
            <person name="Berlin A."/>
            <person name="Brown A."/>
            <person name="Chapman S.B."/>
            <person name="Chen Z."/>
            <person name="Dunbar C."/>
            <person name="Freedman E."/>
            <person name="Gearin G."/>
            <person name="Goldberg J."/>
            <person name="Griggs A."/>
            <person name="Gujja S."/>
            <person name="Heiman D."/>
            <person name="Howarth C."/>
            <person name="Larson L."/>
            <person name="Lui A."/>
            <person name="MacDonald P.J.P."/>
            <person name="Montmayeur A."/>
            <person name="Murphy C."/>
            <person name="Neiman D."/>
            <person name="Pearson M."/>
            <person name="Priest M."/>
            <person name="Roberts A."/>
            <person name="Saif S."/>
            <person name="Shea T."/>
            <person name="Shenoy N."/>
            <person name="Sisk P."/>
            <person name="Stolte C."/>
            <person name="Sykes S."/>
            <person name="Wortman J."/>
            <person name="Nusbaum C."/>
            <person name="Birren B."/>
        </authorList>
    </citation>
    <scope>NUCLEOTIDE SEQUENCE [LARGE SCALE GENOMIC DNA]</scope>
    <source>
        <strain evidence="10 11">CIP 101113</strain>
    </source>
</reference>
<evidence type="ECO:0000256" key="5">
    <source>
        <dbReference type="ARBA" id="ARBA00022729"/>
    </source>
</evidence>
<dbReference type="RefSeq" id="WP_006258670.1">
    <property type="nucleotide sequence ID" value="NZ_JH590838.1"/>
</dbReference>
<comment type="caution">
    <text evidence="10">The sequence shown here is derived from an EMBL/GenBank/DDBJ whole genome shotgun (WGS) entry which is preliminary data.</text>
</comment>
<dbReference type="PROSITE" id="PS52016">
    <property type="entry name" value="TONB_DEPENDENT_REC_3"/>
    <property type="match status" value="1"/>
</dbReference>
<keyword evidence="3 8" id="KW-1134">Transmembrane beta strand</keyword>
<dbReference type="GO" id="GO:0009279">
    <property type="term" value="C:cell outer membrane"/>
    <property type="evidence" value="ECO:0007669"/>
    <property type="project" value="UniProtKB-SubCell"/>
</dbReference>
<dbReference type="AlphaFoldDB" id="A0AAV3F0D3"/>
<dbReference type="InterPro" id="IPR023996">
    <property type="entry name" value="TonB-dep_OMP_SusC/RagA"/>
</dbReference>
<dbReference type="Proteomes" id="UP000004834">
    <property type="component" value="Unassembled WGS sequence"/>
</dbReference>
<organism evidence="10 11">
    <name type="scientific">Myroides odoratimimus CIP 101113</name>
    <dbReference type="NCBI Taxonomy" id="883154"/>
    <lineage>
        <taxon>Bacteria</taxon>
        <taxon>Pseudomonadati</taxon>
        <taxon>Bacteroidota</taxon>
        <taxon>Flavobacteriia</taxon>
        <taxon>Flavobacteriales</taxon>
        <taxon>Flavobacteriaceae</taxon>
        <taxon>Myroides</taxon>
    </lineage>
</organism>
<evidence type="ECO:0000256" key="7">
    <source>
        <dbReference type="ARBA" id="ARBA00023237"/>
    </source>
</evidence>
<evidence type="ECO:0000313" key="10">
    <source>
        <dbReference type="EMBL" id="EHO07986.1"/>
    </source>
</evidence>
<dbReference type="InterPro" id="IPR036942">
    <property type="entry name" value="Beta-barrel_TonB_sf"/>
</dbReference>
<proteinExistence type="inferred from homology"/>
<dbReference type="InterPro" id="IPR037066">
    <property type="entry name" value="Plug_dom_sf"/>
</dbReference>
<sequence>MKLKNYLTFVVFMILGVMYSQTRNIVTGSVKDINGVPLIGASVIVEGTNQGTITDEQGLFSINIIGGDTLIISYVFYETKSVKIDANSKYDIVLHQLNETLEDIVVVAYGSSTKESLTGSLSYVTSSDIEKRPNTNVLNALVGAAPGVRINNSSGQPGSEPSIRIRGFSSLTNNEPLIVLDGIVYVGPVGNINPLDVESVTVLKDASATTLYGNRASNGVILINTKKASKGQGFLGVGFKQGLFYRSQLEYDKLDPDGFMETMWKGYRNSLVSNGNSLADANRLATKNLIPDVLGMNIYNLSNEQLFDSNGRLMSNASVLPGYRSDLDWYKPVERVGTYQDLNLNARISNENGGAYFSTGFLNNEGYFKGSDYKRFTTRINADYNVNEFVKIGTNVSGSHQITNSNVFNPVHVASNMAPIYPIYLHNPDTGDFIYDELGDKIFDLGDKTRKSQRFRNMVLENKLDVNESISTTLNSQIYTDINFLNDFTFSIKGSLALGYNDIRNYRNSVGGIGKRTNGESGRNSSRNKTYSFQQLLNWKKDFGNHNFDVMLGHENFNTDAGTLYGVKSDETFKGLIEWSNFNKLEIANERLTKYRTEGYFFRGKYNYKNKYFIEGSFRRDGSSKFHSDSRWGNFWSVGGSWVVSSEDFFKIKKVDYLKVRASYGEVGNDEAANLYASHTLYKMYTYAGKPSAYRSQFGNKGLKWETSSSFDFAIDGRVFDRVNFTVEYFDKRSQNLLFDLKLPVSNGSTFPSMFTSSIISNVGSISNRGFEVSFDVDVIKMNDLSWNIGVNATMLKNKLLKLPPANREHGIVSDPFLRKEGKSIYEFYLTEFVGVDQMTGNALYTIDSEKYNVNGSAPDKPSVSEAHLVNINGQYYTTNPGVFGKKVYAGSGVPKVDGSFSTVLSYKSFSLSGLFTYALGGKVLASKYRSLMDVSYKVNAIHKDIIHAWDGIPEGMTESSVNRIDYNGVPRVDYSTSENSNAQSTRFLKSGDFLSIQNITLNYDFPSELLKKIKIKKMGMNVSIENVYTFTKFKGLDPQQSFTGSGLIGNSSGSGAARIFIFGINLNF</sequence>
<evidence type="ECO:0000256" key="1">
    <source>
        <dbReference type="ARBA" id="ARBA00004571"/>
    </source>
</evidence>
<dbReference type="Gene3D" id="2.60.40.1120">
    <property type="entry name" value="Carboxypeptidase-like, regulatory domain"/>
    <property type="match status" value="1"/>
</dbReference>
<dbReference type="InterPro" id="IPR023997">
    <property type="entry name" value="TonB-dep_OMP_SusC/RagA_CS"/>
</dbReference>
<keyword evidence="7 8" id="KW-0998">Cell outer membrane</keyword>
<keyword evidence="2 8" id="KW-0813">Transport</keyword>
<evidence type="ECO:0000259" key="9">
    <source>
        <dbReference type="Pfam" id="PF07715"/>
    </source>
</evidence>
<comment type="subcellular location">
    <subcellularLocation>
        <location evidence="1 8">Cell outer membrane</location>
        <topology evidence="1 8">Multi-pass membrane protein</topology>
    </subcellularLocation>
</comment>
<keyword evidence="4 8" id="KW-0812">Transmembrane</keyword>
<dbReference type="Gene3D" id="2.40.170.20">
    <property type="entry name" value="TonB-dependent receptor, beta-barrel domain"/>
    <property type="match status" value="1"/>
</dbReference>
<dbReference type="Gene3D" id="2.170.130.10">
    <property type="entry name" value="TonB-dependent receptor, plug domain"/>
    <property type="match status" value="1"/>
</dbReference>
<evidence type="ECO:0000256" key="3">
    <source>
        <dbReference type="ARBA" id="ARBA00022452"/>
    </source>
</evidence>
<dbReference type="InterPro" id="IPR039426">
    <property type="entry name" value="TonB-dep_rcpt-like"/>
</dbReference>
<keyword evidence="5" id="KW-0732">Signal</keyword>
<dbReference type="SUPFAM" id="SSF56935">
    <property type="entry name" value="Porins"/>
    <property type="match status" value="1"/>
</dbReference>
<dbReference type="GO" id="GO:0044718">
    <property type="term" value="P:siderophore transmembrane transport"/>
    <property type="evidence" value="ECO:0007669"/>
    <property type="project" value="TreeGrafter"/>
</dbReference>
<dbReference type="Pfam" id="PF13715">
    <property type="entry name" value="CarbopepD_reg_2"/>
    <property type="match status" value="1"/>
</dbReference>
<dbReference type="PANTHER" id="PTHR30069">
    <property type="entry name" value="TONB-DEPENDENT OUTER MEMBRANE RECEPTOR"/>
    <property type="match status" value="1"/>
</dbReference>
<dbReference type="NCBIfam" id="TIGR04057">
    <property type="entry name" value="SusC_RagA_signa"/>
    <property type="match status" value="1"/>
</dbReference>
<name>A0AAV3F0D3_9FLAO</name>
<dbReference type="EMBL" id="AGEE01000039">
    <property type="protein sequence ID" value="EHO07986.1"/>
    <property type="molecule type" value="Genomic_DNA"/>
</dbReference>
<dbReference type="Pfam" id="PF07715">
    <property type="entry name" value="Plug"/>
    <property type="match status" value="1"/>
</dbReference>
<dbReference type="InterPro" id="IPR008969">
    <property type="entry name" value="CarboxyPept-like_regulatory"/>
</dbReference>
<dbReference type="SUPFAM" id="SSF49464">
    <property type="entry name" value="Carboxypeptidase regulatory domain-like"/>
    <property type="match status" value="1"/>
</dbReference>